<sequence>MIWRIWITIQLFVIIYFTNKGIEVSARFQETPIFNRIQSNLSETYQRLKDEVNNLTKEVQVGDIGDSSNKYIYNRLLTSTLITLFSLIILN</sequence>
<reference evidence="4" key="2">
    <citation type="submission" date="2019-11" db="UniProtKB">
        <authorList>
            <consortium name="WormBaseParasite"/>
        </authorList>
    </citation>
    <scope>IDENTIFICATION</scope>
    <source>
        <strain evidence="4">Puerto Rican</strain>
    </source>
</reference>
<dbReference type="AlphaFoldDB" id="A0A5K4F9G0"/>
<dbReference type="InParanoid" id="A0A5K4F9G0"/>
<feature type="transmembrane region" description="Helical" evidence="1">
    <location>
        <begin position="72"/>
        <end position="90"/>
    </location>
</feature>
<name>A0A5K4F9G0_SCHMA</name>
<evidence type="ECO:0000313" key="3">
    <source>
        <dbReference type="Proteomes" id="UP000008854"/>
    </source>
</evidence>
<keyword evidence="1" id="KW-0812">Transmembrane</keyword>
<keyword evidence="3" id="KW-1185">Reference proteome</keyword>
<keyword evidence="1" id="KW-0472">Membrane</keyword>
<accession>A0A5K4F9G0</accession>
<feature type="signal peptide" evidence="2">
    <location>
        <begin position="1"/>
        <end position="21"/>
    </location>
</feature>
<dbReference type="WBParaSite" id="Smp_331290.1">
    <property type="protein sequence ID" value="Smp_331290.1"/>
    <property type="gene ID" value="Smp_331290"/>
</dbReference>
<organism evidence="3 4">
    <name type="scientific">Schistosoma mansoni</name>
    <name type="common">Blood fluke</name>
    <dbReference type="NCBI Taxonomy" id="6183"/>
    <lineage>
        <taxon>Eukaryota</taxon>
        <taxon>Metazoa</taxon>
        <taxon>Spiralia</taxon>
        <taxon>Lophotrochozoa</taxon>
        <taxon>Platyhelminthes</taxon>
        <taxon>Trematoda</taxon>
        <taxon>Digenea</taxon>
        <taxon>Strigeidida</taxon>
        <taxon>Schistosomatoidea</taxon>
        <taxon>Schistosomatidae</taxon>
        <taxon>Schistosoma</taxon>
    </lineage>
</organism>
<reference evidence="3" key="1">
    <citation type="journal article" date="2012" name="PLoS Negl. Trop. Dis.">
        <title>A systematically improved high quality genome and transcriptome of the human blood fluke Schistosoma mansoni.</title>
        <authorList>
            <person name="Protasio A.V."/>
            <person name="Tsai I.J."/>
            <person name="Babbage A."/>
            <person name="Nichol S."/>
            <person name="Hunt M."/>
            <person name="Aslett M.A."/>
            <person name="De Silva N."/>
            <person name="Velarde G.S."/>
            <person name="Anderson T.J."/>
            <person name="Clark R.C."/>
            <person name="Davidson C."/>
            <person name="Dillon G.P."/>
            <person name="Holroyd N.E."/>
            <person name="LoVerde P.T."/>
            <person name="Lloyd C."/>
            <person name="McQuillan J."/>
            <person name="Oliveira G."/>
            <person name="Otto T.D."/>
            <person name="Parker-Manuel S.J."/>
            <person name="Quail M.A."/>
            <person name="Wilson R.A."/>
            <person name="Zerlotini A."/>
            <person name="Dunne D.W."/>
            <person name="Berriman M."/>
        </authorList>
    </citation>
    <scope>NUCLEOTIDE SEQUENCE [LARGE SCALE GENOMIC DNA]</scope>
    <source>
        <strain evidence="3">Puerto Rican</strain>
    </source>
</reference>
<evidence type="ECO:0000256" key="2">
    <source>
        <dbReference type="SAM" id="SignalP"/>
    </source>
</evidence>
<evidence type="ECO:0000313" key="4">
    <source>
        <dbReference type="WBParaSite" id="Smp_331290.1"/>
    </source>
</evidence>
<proteinExistence type="predicted"/>
<keyword evidence="1" id="KW-1133">Transmembrane helix</keyword>
<dbReference type="Proteomes" id="UP000008854">
    <property type="component" value="Unassembled WGS sequence"/>
</dbReference>
<feature type="chain" id="PRO_5024398884" evidence="2">
    <location>
        <begin position="22"/>
        <end position="91"/>
    </location>
</feature>
<keyword evidence="2" id="KW-0732">Signal</keyword>
<protein>
    <submittedName>
        <fullName evidence="4">Uncharacterized protein</fullName>
    </submittedName>
</protein>
<evidence type="ECO:0000256" key="1">
    <source>
        <dbReference type="SAM" id="Phobius"/>
    </source>
</evidence>